<dbReference type="InterPro" id="IPR019410">
    <property type="entry name" value="Methyltransf_16"/>
</dbReference>
<feature type="region of interest" description="Disordered" evidence="1">
    <location>
        <begin position="1"/>
        <end position="40"/>
    </location>
</feature>
<sequence length="350" mass="38971">MLHARLRPVPRRHLLPLSSSPSAPRPDFVDPDEEADSDEDSEDLFAAFLPHLFPDDAPSFHGDPGQHLLYSSPRYGDLEIMVPSYPAQSRSSDHPVNQVEEGRKLFAHFLWSAGMVVAEGVEKADELESRGQLSKTDEVAMWSVRGEKVLELGAGAALPSVICALAKASTVTATDHPSSPALSGAIGFNMTHNLRTPKTPTSTNVTIQPHEWGTLEADPWAVQNKGCFTRIIAADCYWMRSQHENLVRTMRWFLASGGRVWVVASFHTGRAIVAGFFETALQLGLEIERIYERDLSSAQDDGSEVRREWMPEREGEGPENRKRWCVVALLKRHGEEAVKEDTLVSVHEVW</sequence>
<comment type="caution">
    <text evidence="2">The sequence shown here is derived from an EMBL/GenBank/DDBJ whole genome shotgun (WGS) entry which is preliminary data.</text>
</comment>
<feature type="compositionally biased region" description="Low complexity" evidence="1">
    <location>
        <begin position="15"/>
        <end position="26"/>
    </location>
</feature>
<dbReference type="PANTHER" id="PTHR14614">
    <property type="entry name" value="HEPATOCELLULAR CARCINOMA-ASSOCIATED ANTIGEN"/>
    <property type="match status" value="1"/>
</dbReference>
<dbReference type="AlphaFoldDB" id="A0A317VHJ6"/>
<dbReference type="Pfam" id="PF10294">
    <property type="entry name" value="Methyltransf_16"/>
    <property type="match status" value="1"/>
</dbReference>
<dbReference type="RefSeq" id="XP_025463588.1">
    <property type="nucleotide sequence ID" value="XM_025606335.1"/>
</dbReference>
<protein>
    <recommendedName>
        <fullName evidence="4">Nicotinamide N-methyltransferase</fullName>
    </recommendedName>
</protein>
<reference evidence="2 3" key="1">
    <citation type="submission" date="2016-12" db="EMBL/GenBank/DDBJ databases">
        <title>The genomes of Aspergillus section Nigri reveals drivers in fungal speciation.</title>
        <authorList>
            <consortium name="DOE Joint Genome Institute"/>
            <person name="Vesth T.C."/>
            <person name="Nybo J."/>
            <person name="Theobald S."/>
            <person name="Brandl J."/>
            <person name="Frisvad J.C."/>
            <person name="Nielsen K.F."/>
            <person name="Lyhne E.K."/>
            <person name="Kogle M.E."/>
            <person name="Kuo A."/>
            <person name="Riley R."/>
            <person name="Clum A."/>
            <person name="Nolan M."/>
            <person name="Lipzen A."/>
            <person name="Salamov A."/>
            <person name="Henrissat B."/>
            <person name="Wiebenga A."/>
            <person name="De Vries R.P."/>
            <person name="Grigoriev I.V."/>
            <person name="Mortensen U.H."/>
            <person name="Andersen M.R."/>
            <person name="Baker S.E."/>
        </authorList>
    </citation>
    <scope>NUCLEOTIDE SEQUENCE [LARGE SCALE GENOMIC DNA]</scope>
    <source>
        <strain evidence="2 3">CBS 115572</strain>
    </source>
</reference>
<dbReference type="InterPro" id="IPR029063">
    <property type="entry name" value="SAM-dependent_MTases_sf"/>
</dbReference>
<dbReference type="GeneID" id="37108478"/>
<evidence type="ECO:0000313" key="2">
    <source>
        <dbReference type="EMBL" id="PWY73836.1"/>
    </source>
</evidence>
<evidence type="ECO:0008006" key="4">
    <source>
        <dbReference type="Google" id="ProtNLM"/>
    </source>
</evidence>
<dbReference type="GO" id="GO:0008757">
    <property type="term" value="F:S-adenosylmethionine-dependent methyltransferase activity"/>
    <property type="evidence" value="ECO:0007669"/>
    <property type="project" value="UniProtKB-ARBA"/>
</dbReference>
<dbReference type="GO" id="GO:0005737">
    <property type="term" value="C:cytoplasm"/>
    <property type="evidence" value="ECO:0007669"/>
    <property type="project" value="TreeGrafter"/>
</dbReference>
<organism evidence="2 3">
    <name type="scientific">Aspergillus sclerotioniger CBS 115572</name>
    <dbReference type="NCBI Taxonomy" id="1450535"/>
    <lineage>
        <taxon>Eukaryota</taxon>
        <taxon>Fungi</taxon>
        <taxon>Dikarya</taxon>
        <taxon>Ascomycota</taxon>
        <taxon>Pezizomycotina</taxon>
        <taxon>Eurotiomycetes</taxon>
        <taxon>Eurotiomycetidae</taxon>
        <taxon>Eurotiales</taxon>
        <taxon>Aspergillaceae</taxon>
        <taxon>Aspergillus</taxon>
        <taxon>Aspergillus subgen. Circumdati</taxon>
    </lineage>
</organism>
<feature type="compositionally biased region" description="Acidic residues" evidence="1">
    <location>
        <begin position="29"/>
        <end position="40"/>
    </location>
</feature>
<keyword evidence="3" id="KW-1185">Reference proteome</keyword>
<proteinExistence type="predicted"/>
<gene>
    <name evidence="2" type="ORF">BO94DRAFT_236841</name>
</gene>
<dbReference type="EMBL" id="MSFK01000031">
    <property type="protein sequence ID" value="PWY73836.1"/>
    <property type="molecule type" value="Genomic_DNA"/>
</dbReference>
<name>A0A317VHJ6_9EURO</name>
<feature type="compositionally biased region" description="Basic residues" evidence="1">
    <location>
        <begin position="1"/>
        <end position="14"/>
    </location>
</feature>
<dbReference type="SUPFAM" id="SSF53335">
    <property type="entry name" value="S-adenosyl-L-methionine-dependent methyltransferases"/>
    <property type="match status" value="1"/>
</dbReference>
<dbReference type="OrthoDB" id="2106152at2759"/>
<accession>A0A317VHJ6</accession>
<evidence type="ECO:0000313" key="3">
    <source>
        <dbReference type="Proteomes" id="UP000246702"/>
    </source>
</evidence>
<dbReference type="PANTHER" id="PTHR14614:SF104">
    <property type="entry name" value="N-METHYLTRANSFERASE, PUTATIVE (AFU_ORTHOLOGUE AFUA_1G17750)-RELATED"/>
    <property type="match status" value="1"/>
</dbReference>
<evidence type="ECO:0000256" key="1">
    <source>
        <dbReference type="SAM" id="MobiDB-lite"/>
    </source>
</evidence>
<dbReference type="Gene3D" id="3.40.50.150">
    <property type="entry name" value="Vaccinia Virus protein VP39"/>
    <property type="match status" value="1"/>
</dbReference>
<dbReference type="Proteomes" id="UP000246702">
    <property type="component" value="Unassembled WGS sequence"/>
</dbReference>